<accession>A0A2U1NNW4</accession>
<sequence length="68" mass="7644">MEDTMMEERSELMTKTFVFKWGEVTVTLEDIMVVGGYSVLGHSVFNIVDIETDEAKEVLRKLNEAGGS</sequence>
<dbReference type="Pfam" id="PF10536">
    <property type="entry name" value="PMD"/>
    <property type="match status" value="1"/>
</dbReference>
<evidence type="ECO:0000259" key="1">
    <source>
        <dbReference type="Pfam" id="PF10536"/>
    </source>
</evidence>
<feature type="domain" description="Aminotransferase-like plant mobile" evidence="1">
    <location>
        <begin position="11"/>
        <end position="64"/>
    </location>
</feature>
<gene>
    <name evidence="2" type="ORF">CTI12_AA245540</name>
</gene>
<organism evidence="2 3">
    <name type="scientific">Artemisia annua</name>
    <name type="common">Sweet wormwood</name>
    <dbReference type="NCBI Taxonomy" id="35608"/>
    <lineage>
        <taxon>Eukaryota</taxon>
        <taxon>Viridiplantae</taxon>
        <taxon>Streptophyta</taxon>
        <taxon>Embryophyta</taxon>
        <taxon>Tracheophyta</taxon>
        <taxon>Spermatophyta</taxon>
        <taxon>Magnoliopsida</taxon>
        <taxon>eudicotyledons</taxon>
        <taxon>Gunneridae</taxon>
        <taxon>Pentapetalae</taxon>
        <taxon>asterids</taxon>
        <taxon>campanulids</taxon>
        <taxon>Asterales</taxon>
        <taxon>Asteraceae</taxon>
        <taxon>Asteroideae</taxon>
        <taxon>Anthemideae</taxon>
        <taxon>Artemisiinae</taxon>
        <taxon>Artemisia</taxon>
    </lineage>
</organism>
<evidence type="ECO:0000313" key="2">
    <source>
        <dbReference type="EMBL" id="PWA75158.1"/>
    </source>
</evidence>
<reference evidence="2 3" key="1">
    <citation type="journal article" date="2018" name="Mol. Plant">
        <title>The genome of Artemisia annua provides insight into the evolution of Asteraceae family and artemisinin biosynthesis.</title>
        <authorList>
            <person name="Shen Q."/>
            <person name="Zhang L."/>
            <person name="Liao Z."/>
            <person name="Wang S."/>
            <person name="Yan T."/>
            <person name="Shi P."/>
            <person name="Liu M."/>
            <person name="Fu X."/>
            <person name="Pan Q."/>
            <person name="Wang Y."/>
            <person name="Lv Z."/>
            <person name="Lu X."/>
            <person name="Zhang F."/>
            <person name="Jiang W."/>
            <person name="Ma Y."/>
            <person name="Chen M."/>
            <person name="Hao X."/>
            <person name="Li L."/>
            <person name="Tang Y."/>
            <person name="Lv G."/>
            <person name="Zhou Y."/>
            <person name="Sun X."/>
            <person name="Brodelius P.E."/>
            <person name="Rose J.K.C."/>
            <person name="Tang K."/>
        </authorList>
    </citation>
    <scope>NUCLEOTIDE SEQUENCE [LARGE SCALE GENOMIC DNA]</scope>
    <source>
        <strain evidence="3">cv. Huhao1</strain>
        <tissue evidence="2">Leaf</tissue>
    </source>
</reference>
<evidence type="ECO:0000313" key="3">
    <source>
        <dbReference type="Proteomes" id="UP000245207"/>
    </source>
</evidence>
<proteinExistence type="predicted"/>
<dbReference type="OrthoDB" id="1109031at2759"/>
<dbReference type="Proteomes" id="UP000245207">
    <property type="component" value="Unassembled WGS sequence"/>
</dbReference>
<comment type="caution">
    <text evidence="2">The sequence shown here is derived from an EMBL/GenBank/DDBJ whole genome shotgun (WGS) entry which is preliminary data.</text>
</comment>
<name>A0A2U1NNW4_ARTAN</name>
<keyword evidence="3" id="KW-1185">Reference proteome</keyword>
<dbReference type="InterPro" id="IPR019557">
    <property type="entry name" value="AminoTfrase-like_pln_mobile"/>
</dbReference>
<dbReference type="AlphaFoldDB" id="A0A2U1NNW4"/>
<dbReference type="EMBL" id="PKPP01002454">
    <property type="protein sequence ID" value="PWA75158.1"/>
    <property type="molecule type" value="Genomic_DNA"/>
</dbReference>
<protein>
    <recommendedName>
        <fullName evidence="1">Aminotransferase-like plant mobile domain-containing protein</fullName>
    </recommendedName>
</protein>